<evidence type="ECO:0000313" key="1">
    <source>
        <dbReference type="EMBL" id="KFI27786.1"/>
    </source>
</evidence>
<accession>A0A086Y0I6</accession>
<organism evidence="1 2">
    <name type="scientific">Haematobacter massiliensis</name>
    <dbReference type="NCBI Taxonomy" id="195105"/>
    <lineage>
        <taxon>Bacteria</taxon>
        <taxon>Pseudomonadati</taxon>
        <taxon>Pseudomonadota</taxon>
        <taxon>Alphaproteobacteria</taxon>
        <taxon>Rhodobacterales</taxon>
        <taxon>Paracoccaceae</taxon>
        <taxon>Haematobacter</taxon>
    </lineage>
</organism>
<gene>
    <name evidence="1" type="ORF">CN97_00735</name>
</gene>
<proteinExistence type="predicted"/>
<dbReference type="Proteomes" id="UP000028826">
    <property type="component" value="Unassembled WGS sequence"/>
</dbReference>
<dbReference type="RefSeq" id="WP_035712901.1">
    <property type="nucleotide sequence ID" value="NZ_JGYG01000010.1"/>
</dbReference>
<evidence type="ECO:0000313" key="2">
    <source>
        <dbReference type="Proteomes" id="UP000028826"/>
    </source>
</evidence>
<evidence type="ECO:0008006" key="3">
    <source>
        <dbReference type="Google" id="ProtNLM"/>
    </source>
</evidence>
<sequence length="137" mass="15332">MDLRGIKRDTSIAQEGQWVKAVPNFEDAEFLVRGWASPKVLAYRSRLERLAPRKDRNADGSIKEAARMRIVAEVLAGVVLLDWRNIGDGGEPLEYSQELAAKIFADPDFVMFTDAVLWASNQVDAQSFMSEQDEGNS</sequence>
<comment type="caution">
    <text evidence="1">The sequence shown here is derived from an EMBL/GenBank/DDBJ whole genome shotgun (WGS) entry which is preliminary data.</text>
</comment>
<dbReference type="OrthoDB" id="8266310at2"/>
<keyword evidence="2" id="KW-1185">Reference proteome</keyword>
<protein>
    <recommendedName>
        <fullName evidence="3">Tail assembly chaperone</fullName>
    </recommendedName>
</protein>
<dbReference type="STRING" id="195105.CN97_00735"/>
<reference evidence="1 2" key="1">
    <citation type="submission" date="2014-03" db="EMBL/GenBank/DDBJ databases">
        <title>Genome of Haematobacter massiliensis CCUG 47968.</title>
        <authorList>
            <person name="Wang D."/>
            <person name="Wang G."/>
        </authorList>
    </citation>
    <scope>NUCLEOTIDE SEQUENCE [LARGE SCALE GENOMIC DNA]</scope>
    <source>
        <strain evidence="1 2">CCUG 47968</strain>
    </source>
</reference>
<name>A0A086Y0I6_9RHOB</name>
<dbReference type="EMBL" id="JGYG01000010">
    <property type="protein sequence ID" value="KFI27786.1"/>
    <property type="molecule type" value="Genomic_DNA"/>
</dbReference>
<dbReference type="AlphaFoldDB" id="A0A086Y0I6"/>